<dbReference type="Gene3D" id="1.10.510.10">
    <property type="entry name" value="Transferase(Phosphotransferase) domain 1"/>
    <property type="match status" value="1"/>
</dbReference>
<dbReference type="PANTHER" id="PTHR43289">
    <property type="entry name" value="MITOGEN-ACTIVATED PROTEIN KINASE KINASE KINASE 20-RELATED"/>
    <property type="match status" value="1"/>
</dbReference>
<feature type="domain" description="Protein kinase" evidence="8">
    <location>
        <begin position="24"/>
        <end position="301"/>
    </location>
</feature>
<evidence type="ECO:0000256" key="6">
    <source>
        <dbReference type="SAM" id="MobiDB-lite"/>
    </source>
</evidence>
<dbReference type="PROSITE" id="PS50011">
    <property type="entry name" value="PROTEIN_KINASE_DOM"/>
    <property type="match status" value="1"/>
</dbReference>
<keyword evidence="7" id="KW-0472">Membrane</keyword>
<dbReference type="Gene3D" id="3.30.450.20">
    <property type="entry name" value="PAS domain"/>
    <property type="match status" value="1"/>
</dbReference>
<feature type="region of interest" description="Disordered" evidence="6">
    <location>
        <begin position="739"/>
        <end position="761"/>
    </location>
</feature>
<dbReference type="SUPFAM" id="SSF56112">
    <property type="entry name" value="Protein kinase-like (PK-like)"/>
    <property type="match status" value="1"/>
</dbReference>
<dbReference type="InterPro" id="IPR017441">
    <property type="entry name" value="Protein_kinase_ATP_BS"/>
</dbReference>
<feature type="transmembrane region" description="Helical" evidence="7">
    <location>
        <begin position="713"/>
        <end position="731"/>
    </location>
</feature>
<evidence type="ECO:0000256" key="1">
    <source>
        <dbReference type="ARBA" id="ARBA00022679"/>
    </source>
</evidence>
<keyword evidence="2 5" id="KW-0547">Nucleotide-binding</keyword>
<keyword evidence="1" id="KW-0808">Transferase</keyword>
<dbReference type="PROSITE" id="PS00108">
    <property type="entry name" value="PROTEIN_KINASE_ST"/>
    <property type="match status" value="1"/>
</dbReference>
<comment type="caution">
    <text evidence="9">The sequence shown here is derived from an EMBL/GenBank/DDBJ whole genome shotgun (WGS) entry which is preliminary data.</text>
</comment>
<evidence type="ECO:0000256" key="5">
    <source>
        <dbReference type="PROSITE-ProRule" id="PRU10141"/>
    </source>
</evidence>
<protein>
    <recommendedName>
        <fullName evidence="8">Protein kinase domain-containing protein</fullName>
    </recommendedName>
</protein>
<reference evidence="9 10" key="1">
    <citation type="submission" date="2017-05" db="EMBL/GenBank/DDBJ databases">
        <authorList>
            <person name="Varghese N."/>
            <person name="Submissions S."/>
        </authorList>
    </citation>
    <scope>NUCLEOTIDE SEQUENCE [LARGE SCALE GENOMIC DNA]</scope>
    <source>
        <strain evidence="9 10">DSM 25457</strain>
    </source>
</reference>
<dbReference type="EMBL" id="FXUG01000007">
    <property type="protein sequence ID" value="SMP62292.1"/>
    <property type="molecule type" value="Genomic_DNA"/>
</dbReference>
<organism evidence="9 10">
    <name type="scientific">Neorhodopirellula lusitana</name>
    <dbReference type="NCBI Taxonomy" id="445327"/>
    <lineage>
        <taxon>Bacteria</taxon>
        <taxon>Pseudomonadati</taxon>
        <taxon>Planctomycetota</taxon>
        <taxon>Planctomycetia</taxon>
        <taxon>Pirellulales</taxon>
        <taxon>Pirellulaceae</taxon>
        <taxon>Neorhodopirellula</taxon>
    </lineage>
</organism>
<dbReference type="SMART" id="SM00220">
    <property type="entry name" value="S_TKc"/>
    <property type="match status" value="1"/>
</dbReference>
<evidence type="ECO:0000256" key="2">
    <source>
        <dbReference type="ARBA" id="ARBA00022741"/>
    </source>
</evidence>
<proteinExistence type="predicted"/>
<accession>A0ABY1Q819</accession>
<keyword evidence="7" id="KW-1133">Transmembrane helix</keyword>
<evidence type="ECO:0000256" key="4">
    <source>
        <dbReference type="ARBA" id="ARBA00022840"/>
    </source>
</evidence>
<keyword evidence="10" id="KW-1185">Reference proteome</keyword>
<feature type="compositionally biased region" description="Low complexity" evidence="6">
    <location>
        <begin position="655"/>
        <end position="667"/>
    </location>
</feature>
<sequence length="761" mass="84279">MGGQAAARRMSLQAKMPPADVPGVQIERFLGAGAFGQVWVGRDMNTGRGVAVKFYLHRGGVNWSLLSREVKNLVQLSADRHVVQVLEVGWDADPPYYVMELIEGGSLEEMLLRRGRLPVSESVDLFTKICIGLTHCHGKGVLHCDVKPANILLAADNEPRLADFGQSRMSHDQSPAMGTLFYMAPEQADLNSTPDARWDVYAAGAILYRMLTGNAPHRDASLLTQLDTEKSLPGRLARYRQAIADSPPAISQLPRNSLDRPLRRIMQQCLEVEPKNRYANMQQVIDDLGRREAAEARRPLLLFGIVGPLLLLVATCFFAFRSINRATTSATKALRTEAFGSNQLAARFAAQTLETEIHRYFDIARKESRRSAFEKLLRETLADPDVTDALAIINGAPTPNAAFQETAARDVVLDAPVRLKLNQYMDERLAMYDASQATSIHHQQLASMFFCDRRGTILSIAYGKPIAREQDSVGRNFAFRTYFSGHQDELSRDTSLSHIQPLAETHLSSAFQSTATGMWKVAVSTPIWLTEEKLDDETKRGPADGVFVMTINLGDFQLLQSTRGASQVAVLVEAREGPLRGTVLQHPLMDLQRSEGETLSEQRFQVPENLLDRLLDGGDVDYRDPMVAAPGGKEFAGPWIAAMQPITLPGIPGRPIAQPQTGPATQTPQPPQISSHSQRRRAFETDLLVLVQYRLSDVLGPVGQLRQSLFREGLASVASILLVTFALWWVVRRVTHDHTIRPSQDSDSETDPEGVKTMTIH</sequence>
<feature type="binding site" evidence="5">
    <location>
        <position position="53"/>
    </location>
    <ligand>
        <name>ATP</name>
        <dbReference type="ChEBI" id="CHEBI:30616"/>
    </ligand>
</feature>
<evidence type="ECO:0000259" key="8">
    <source>
        <dbReference type="PROSITE" id="PS50011"/>
    </source>
</evidence>
<dbReference type="InterPro" id="IPR000719">
    <property type="entry name" value="Prot_kinase_dom"/>
</dbReference>
<evidence type="ECO:0000256" key="7">
    <source>
        <dbReference type="SAM" id="Phobius"/>
    </source>
</evidence>
<feature type="region of interest" description="Disordered" evidence="6">
    <location>
        <begin position="651"/>
        <end position="678"/>
    </location>
</feature>
<feature type="transmembrane region" description="Helical" evidence="7">
    <location>
        <begin position="300"/>
        <end position="320"/>
    </location>
</feature>
<dbReference type="CDD" id="cd14014">
    <property type="entry name" value="STKc_PknB_like"/>
    <property type="match status" value="1"/>
</dbReference>
<dbReference type="Proteomes" id="UP001158067">
    <property type="component" value="Unassembled WGS sequence"/>
</dbReference>
<evidence type="ECO:0000313" key="10">
    <source>
        <dbReference type="Proteomes" id="UP001158067"/>
    </source>
</evidence>
<keyword evidence="3" id="KW-0418">Kinase</keyword>
<gene>
    <name evidence="9" type="ORF">SAMN06265222_107285</name>
</gene>
<dbReference type="InterPro" id="IPR011009">
    <property type="entry name" value="Kinase-like_dom_sf"/>
</dbReference>
<name>A0ABY1Q819_9BACT</name>
<keyword evidence="7" id="KW-0812">Transmembrane</keyword>
<dbReference type="PROSITE" id="PS00107">
    <property type="entry name" value="PROTEIN_KINASE_ATP"/>
    <property type="match status" value="1"/>
</dbReference>
<dbReference type="InterPro" id="IPR008271">
    <property type="entry name" value="Ser/Thr_kinase_AS"/>
</dbReference>
<keyword evidence="4 5" id="KW-0067">ATP-binding</keyword>
<dbReference type="PANTHER" id="PTHR43289:SF6">
    <property type="entry name" value="SERINE_THREONINE-PROTEIN KINASE NEKL-3"/>
    <property type="match status" value="1"/>
</dbReference>
<evidence type="ECO:0000256" key="3">
    <source>
        <dbReference type="ARBA" id="ARBA00022777"/>
    </source>
</evidence>
<evidence type="ECO:0000313" key="9">
    <source>
        <dbReference type="EMBL" id="SMP62292.1"/>
    </source>
</evidence>
<dbReference type="Pfam" id="PF00069">
    <property type="entry name" value="Pkinase"/>
    <property type="match status" value="1"/>
</dbReference>